<keyword evidence="2" id="KW-1185">Reference proteome</keyword>
<name>A0A0V1N4M8_9BILA</name>
<sequence length="98" mass="10986">MNWIVYFDLAKLVLITSQKGFFSKRNTVLSGSICHTKIDKASSNVTLLIIVVQFNNDLLHKNDKQIVISLKVISLWCNLAADVMLMDVASECCHVGIF</sequence>
<comment type="caution">
    <text evidence="1">The sequence shown here is derived from an EMBL/GenBank/DDBJ whole genome shotgun (WGS) entry which is preliminary data.</text>
</comment>
<protein>
    <submittedName>
        <fullName evidence="1">Uncharacterized protein</fullName>
    </submittedName>
</protein>
<dbReference type="Proteomes" id="UP000054843">
    <property type="component" value="Unassembled WGS sequence"/>
</dbReference>
<proteinExistence type="predicted"/>
<gene>
    <name evidence="1" type="ORF">T10_2365</name>
</gene>
<evidence type="ECO:0000313" key="1">
    <source>
        <dbReference type="EMBL" id="KRZ78948.1"/>
    </source>
</evidence>
<reference evidence="1 2" key="1">
    <citation type="submission" date="2015-01" db="EMBL/GenBank/DDBJ databases">
        <title>Evolution of Trichinella species and genotypes.</title>
        <authorList>
            <person name="Korhonen P.K."/>
            <person name="Edoardo P."/>
            <person name="Giuseppe L.R."/>
            <person name="Gasser R.B."/>
        </authorList>
    </citation>
    <scope>NUCLEOTIDE SEQUENCE [LARGE SCALE GENOMIC DNA]</scope>
    <source>
        <strain evidence="1">ISS1980</strain>
    </source>
</reference>
<dbReference type="AlphaFoldDB" id="A0A0V1N4M8"/>
<accession>A0A0V1N4M8</accession>
<organism evidence="1 2">
    <name type="scientific">Trichinella papuae</name>
    <dbReference type="NCBI Taxonomy" id="268474"/>
    <lineage>
        <taxon>Eukaryota</taxon>
        <taxon>Metazoa</taxon>
        <taxon>Ecdysozoa</taxon>
        <taxon>Nematoda</taxon>
        <taxon>Enoplea</taxon>
        <taxon>Dorylaimia</taxon>
        <taxon>Trichinellida</taxon>
        <taxon>Trichinellidae</taxon>
        <taxon>Trichinella</taxon>
    </lineage>
</organism>
<dbReference type="EMBL" id="JYDO01000009">
    <property type="protein sequence ID" value="KRZ78948.1"/>
    <property type="molecule type" value="Genomic_DNA"/>
</dbReference>
<evidence type="ECO:0000313" key="2">
    <source>
        <dbReference type="Proteomes" id="UP000054843"/>
    </source>
</evidence>